<comment type="catalytic activity">
    <reaction evidence="13">
        <text>L-histidyl-[ribosomal protein uL15] + 2-oxoglutarate + O2 = (3S)-3-hydroxy-L-histidyl-[ribosomal protein uL15] + succinate + CO2</text>
        <dbReference type="Rhea" id="RHEA:54024"/>
        <dbReference type="Rhea" id="RHEA-COMP:13760"/>
        <dbReference type="Rhea" id="RHEA-COMP:13761"/>
        <dbReference type="ChEBI" id="CHEBI:15379"/>
        <dbReference type="ChEBI" id="CHEBI:16526"/>
        <dbReference type="ChEBI" id="CHEBI:16810"/>
        <dbReference type="ChEBI" id="CHEBI:29979"/>
        <dbReference type="ChEBI" id="CHEBI:30031"/>
        <dbReference type="ChEBI" id="CHEBI:138021"/>
    </reaction>
</comment>
<dbReference type="GO" id="GO:0036139">
    <property type="term" value="F:peptidyl-histidine dioxygenase activity"/>
    <property type="evidence" value="ECO:0007669"/>
    <property type="project" value="UniProtKB-EC"/>
</dbReference>
<comment type="caution">
    <text evidence="18">The sequence shown here is derived from an EMBL/GenBank/DDBJ whole genome shotgun (WGS) entry which is preliminary data.</text>
</comment>
<dbReference type="PANTHER" id="PTHR13096:SF7">
    <property type="entry name" value="RIBOSOMAL OXYGENASE 2"/>
    <property type="match status" value="1"/>
</dbReference>
<comment type="cofactor">
    <cofactor evidence="15">
        <name>Fe(2+)</name>
        <dbReference type="ChEBI" id="CHEBI:29033"/>
    </cofactor>
    <text evidence="15">Binds 1 Fe(2+) ion per subunit.</text>
</comment>
<organism evidence="18 19">
    <name type="scientific">Scleropages formosus</name>
    <name type="common">Asian bonytongue</name>
    <name type="synonym">Osteoglossum formosum</name>
    <dbReference type="NCBI Taxonomy" id="113540"/>
    <lineage>
        <taxon>Eukaryota</taxon>
        <taxon>Metazoa</taxon>
        <taxon>Chordata</taxon>
        <taxon>Craniata</taxon>
        <taxon>Vertebrata</taxon>
        <taxon>Euteleostomi</taxon>
        <taxon>Actinopterygii</taxon>
        <taxon>Neopterygii</taxon>
        <taxon>Teleostei</taxon>
        <taxon>Osteoglossocephala</taxon>
        <taxon>Osteoglossomorpha</taxon>
        <taxon>Osteoglossiformes</taxon>
        <taxon>Osteoglossidae</taxon>
        <taxon>Scleropages</taxon>
    </lineage>
</organism>
<dbReference type="STRING" id="113540.ENSSFOP00015019884"/>
<dbReference type="InterPro" id="IPR003347">
    <property type="entry name" value="JmjC_dom"/>
</dbReference>
<keyword evidence="18" id="KW-0489">Methyltransferase</keyword>
<dbReference type="PROSITE" id="PS51184">
    <property type="entry name" value="JMJC"/>
    <property type="match status" value="1"/>
</dbReference>
<feature type="non-terminal residue" evidence="18">
    <location>
        <position position="514"/>
    </location>
</feature>
<evidence type="ECO:0000259" key="17">
    <source>
        <dbReference type="PROSITE" id="PS51184"/>
    </source>
</evidence>
<keyword evidence="4 15" id="KW-0479">Metal-binding</keyword>
<evidence type="ECO:0000256" key="10">
    <source>
        <dbReference type="ARBA" id="ARBA00023242"/>
    </source>
</evidence>
<evidence type="ECO:0000256" key="3">
    <source>
        <dbReference type="ARBA" id="ARBA00022553"/>
    </source>
</evidence>
<dbReference type="Gene3D" id="2.60.120.650">
    <property type="entry name" value="Cupin"/>
    <property type="match status" value="1"/>
</dbReference>
<feature type="domain" description="JmjC" evidence="17">
    <location>
        <begin position="146"/>
        <end position="286"/>
    </location>
</feature>
<keyword evidence="8 15" id="KW-0805">Transcription regulation</keyword>
<keyword evidence="9 15" id="KW-0804">Transcription</keyword>
<evidence type="ECO:0000256" key="8">
    <source>
        <dbReference type="ARBA" id="ARBA00023015"/>
    </source>
</evidence>
<dbReference type="PANTHER" id="PTHR13096">
    <property type="entry name" value="MINA53 MYC INDUCED NUCLEAR ANTIGEN"/>
    <property type="match status" value="1"/>
</dbReference>
<evidence type="ECO:0000256" key="1">
    <source>
        <dbReference type="ARBA" id="ARBA00004604"/>
    </source>
</evidence>
<dbReference type="SUPFAM" id="SSF51197">
    <property type="entry name" value="Clavaminate synthase-like"/>
    <property type="match status" value="1"/>
</dbReference>
<dbReference type="AlphaFoldDB" id="A0A0P7UIJ2"/>
<dbReference type="Pfam" id="PF08007">
    <property type="entry name" value="JmjC_2"/>
    <property type="match status" value="1"/>
</dbReference>
<dbReference type="GO" id="GO:0005506">
    <property type="term" value="F:iron ion binding"/>
    <property type="evidence" value="ECO:0007669"/>
    <property type="project" value="UniProtKB-UniRule"/>
</dbReference>
<evidence type="ECO:0000256" key="4">
    <source>
        <dbReference type="ARBA" id="ARBA00022723"/>
    </source>
</evidence>
<keyword evidence="7 15" id="KW-0408">Iron</keyword>
<dbReference type="InterPro" id="IPR046799">
    <property type="entry name" value="ROXA-like_wH"/>
</dbReference>
<evidence type="ECO:0000256" key="6">
    <source>
        <dbReference type="ARBA" id="ARBA00023002"/>
    </source>
</evidence>
<keyword evidence="3" id="KW-0597">Phosphoprotein</keyword>
<evidence type="ECO:0000256" key="11">
    <source>
        <dbReference type="ARBA" id="ARBA00034314"/>
    </source>
</evidence>
<dbReference type="GO" id="GO:0042254">
    <property type="term" value="P:ribosome biogenesis"/>
    <property type="evidence" value="ECO:0007669"/>
    <property type="project" value="UniProtKB-KW"/>
</dbReference>
<comment type="subcellular location">
    <subcellularLocation>
        <location evidence="1">Nucleus</location>
        <location evidence="1">Nucleolus</location>
    </subcellularLocation>
</comment>
<evidence type="ECO:0000256" key="15">
    <source>
        <dbReference type="RuleBase" id="RU366061"/>
    </source>
</evidence>
<feature type="non-terminal residue" evidence="18">
    <location>
        <position position="1"/>
    </location>
</feature>
<reference evidence="18 19" key="1">
    <citation type="submission" date="2015-08" db="EMBL/GenBank/DDBJ databases">
        <title>The genome of the Asian arowana (Scleropages formosus).</title>
        <authorList>
            <person name="Tan M.H."/>
            <person name="Gan H.M."/>
            <person name="Croft L.J."/>
            <person name="Austin C.M."/>
        </authorList>
    </citation>
    <scope>NUCLEOTIDE SEQUENCE [LARGE SCALE GENOMIC DNA]</scope>
    <source>
        <strain evidence="18">Aro1</strain>
    </source>
</reference>
<comment type="similarity">
    <text evidence="11">Belongs to the ROX family. MINA53 subfamily.</text>
</comment>
<evidence type="ECO:0000256" key="9">
    <source>
        <dbReference type="ARBA" id="ARBA00023163"/>
    </source>
</evidence>
<evidence type="ECO:0000256" key="2">
    <source>
        <dbReference type="ARBA" id="ARBA00022517"/>
    </source>
</evidence>
<evidence type="ECO:0000256" key="14">
    <source>
        <dbReference type="ARBA" id="ARBA00049465"/>
    </source>
</evidence>
<evidence type="ECO:0000313" key="19">
    <source>
        <dbReference type="Proteomes" id="UP000034805"/>
    </source>
</evidence>
<keyword evidence="2" id="KW-0690">Ribosome biogenesis</keyword>
<dbReference type="GO" id="GO:0008168">
    <property type="term" value="F:methyltransferase activity"/>
    <property type="evidence" value="ECO:0007669"/>
    <property type="project" value="UniProtKB-KW"/>
</dbReference>
<dbReference type="Gene3D" id="1.10.10.1500">
    <property type="entry name" value="JmjC domain-containing ribosomal oxygenase (ROX), dimer domain"/>
    <property type="match status" value="1"/>
</dbReference>
<dbReference type="Pfam" id="PF20514">
    <property type="entry name" value="WHD_ROXA"/>
    <property type="match status" value="1"/>
</dbReference>
<keyword evidence="10 15" id="KW-0539">Nucleus</keyword>
<dbReference type="GO" id="GO:0005730">
    <property type="term" value="C:nucleolus"/>
    <property type="evidence" value="ECO:0007669"/>
    <property type="project" value="UniProtKB-SubCell"/>
</dbReference>
<dbReference type="GO" id="GO:0032453">
    <property type="term" value="F:histone H3K4 demethylase activity"/>
    <property type="evidence" value="ECO:0007669"/>
    <property type="project" value="TreeGrafter"/>
</dbReference>
<dbReference type="EMBL" id="JARO02004686">
    <property type="protein sequence ID" value="KPP68078.1"/>
    <property type="molecule type" value="Genomic_DNA"/>
</dbReference>
<keyword evidence="18" id="KW-0808">Transferase</keyword>
<comment type="function">
    <text evidence="12">Oxygenase that can act as both a histone lysine demethylase and a ribosomal histidine hydroxylase. Is involved in the demethylation of trimethylated 'Lys-9' on histone H3 (H3K9me3), leading to an increase in ribosomal RNA expression. Also catalyzes the hydroxylation of 60S ribosomal protein L27a on 'His-39'. May play an important role in cell growth and survival. May be involved in ribosome biogenesis, most likely during the assembly process of pre-ribosomal particles.</text>
</comment>
<keyword evidence="5 15" id="KW-0223">Dioxygenase</keyword>
<accession>A0A0P7UIJ2</accession>
<dbReference type="GO" id="GO:0051864">
    <property type="term" value="F:histone H3K36 demethylase activity"/>
    <property type="evidence" value="ECO:0007669"/>
    <property type="project" value="TreeGrafter"/>
</dbReference>
<evidence type="ECO:0000256" key="5">
    <source>
        <dbReference type="ARBA" id="ARBA00022964"/>
    </source>
</evidence>
<dbReference type="EC" id="1.14.11.-" evidence="15"/>
<evidence type="ECO:0000256" key="13">
    <source>
        <dbReference type="ARBA" id="ARBA00047687"/>
    </source>
</evidence>
<dbReference type="GO" id="GO:0032259">
    <property type="term" value="P:methylation"/>
    <property type="evidence" value="ECO:0007669"/>
    <property type="project" value="UniProtKB-KW"/>
</dbReference>
<dbReference type="Proteomes" id="UP000034805">
    <property type="component" value="Unassembled WGS sequence"/>
</dbReference>
<sequence length="514" mass="58868">RGVLETTMPRKSARRKDAEEEDGVLSKQRRVDCVDVPCPLDFSSPSSLFQSLITPLERDQFFQEYWEKKPLFLQRRDPDVAAYSQSLFKLSELKELCGYGLEYARDLNVCRCVNGKKKVMNRKGRVIYSQLEKDFNQRRATIQFHQPQRFKDELWRIQEQLECFFGCLVGSNIYLTPQESQGLPPHYDDVEVFILQLEGEKHWRLYEPTVPLAREYSLESEERIGSPTHDITLKPGDLLYLPRGTIHQADTPAGATHSTHLTISAYQNMSWGDFLLDVFPGFLFDSMRSNMSMRAGLPRKLIMDAGPFTDVAKQLSGFLRLLADRMEEGREELRSAGMKRDFVSNRLPPYLPEDTDVTQGGALGKRGRDSIFQPDCHSSEADCLFICVCVCACVFETVGRMPALEDTVFLRYKDHVMVTVEPSQERTDKPAEMVVYVLHSLKNNRKTHMMGERDEEDKEDMSEVSHGLRFPISHLAALRQLHGGERHPVAELPLSLHSDKLSLVLSLWSEGLLE</sequence>
<gene>
    <name evidence="18" type="ORF">Z043_113268</name>
</gene>
<feature type="region of interest" description="Disordered" evidence="16">
    <location>
        <begin position="1"/>
        <end position="23"/>
    </location>
</feature>
<proteinExistence type="inferred from homology"/>
<dbReference type="InterPro" id="IPR039994">
    <property type="entry name" value="NO66-like"/>
</dbReference>
<keyword evidence="6 15" id="KW-0560">Oxidoreductase</keyword>
<comment type="catalytic activity">
    <reaction evidence="14">
        <text>L-histidyl-[protein] + 2-oxoglutarate + O2 = (3S)-3-hydroxy-L-histidyl-[protein] + succinate + CO2</text>
        <dbReference type="Rhea" id="RHEA:54256"/>
        <dbReference type="Rhea" id="RHEA-COMP:9745"/>
        <dbReference type="Rhea" id="RHEA-COMP:13840"/>
        <dbReference type="ChEBI" id="CHEBI:15379"/>
        <dbReference type="ChEBI" id="CHEBI:16526"/>
        <dbReference type="ChEBI" id="CHEBI:16810"/>
        <dbReference type="ChEBI" id="CHEBI:29979"/>
        <dbReference type="ChEBI" id="CHEBI:30031"/>
        <dbReference type="ChEBI" id="CHEBI:138021"/>
        <dbReference type="EC" id="1.14.11.79"/>
    </reaction>
</comment>
<evidence type="ECO:0000256" key="16">
    <source>
        <dbReference type="SAM" id="MobiDB-lite"/>
    </source>
</evidence>
<evidence type="ECO:0000313" key="18">
    <source>
        <dbReference type="EMBL" id="KPP68078.1"/>
    </source>
</evidence>
<name>A0A0P7UIJ2_SCLFO</name>
<evidence type="ECO:0000256" key="12">
    <source>
        <dbReference type="ARBA" id="ARBA00046256"/>
    </source>
</evidence>
<dbReference type="Gene3D" id="3.90.930.40">
    <property type="match status" value="1"/>
</dbReference>
<protein>
    <recommendedName>
        <fullName evidence="15">Bifunctional lysine-specific demethylase and histidyl-hydroxylase</fullName>
        <ecNumber evidence="15">1.14.11.-</ecNumber>
    </recommendedName>
</protein>
<evidence type="ECO:0000256" key="7">
    <source>
        <dbReference type="ARBA" id="ARBA00023004"/>
    </source>
</evidence>